<dbReference type="OrthoDB" id="9809730at2"/>
<dbReference type="InterPro" id="IPR010982">
    <property type="entry name" value="Lambda_DNA-bd_dom_sf"/>
</dbReference>
<keyword evidence="3" id="KW-1185">Reference proteome</keyword>
<feature type="domain" description="HTH cro/C1-type" evidence="1">
    <location>
        <begin position="9"/>
        <end position="69"/>
    </location>
</feature>
<dbReference type="Gene3D" id="1.10.260.40">
    <property type="entry name" value="lambda repressor-like DNA-binding domains"/>
    <property type="match status" value="1"/>
</dbReference>
<dbReference type="Pfam" id="PF01381">
    <property type="entry name" value="HTH_3"/>
    <property type="match status" value="1"/>
</dbReference>
<name>A0A2C8FBS2_9BACT</name>
<dbReference type="Proteomes" id="UP000219215">
    <property type="component" value="Chromosome DPRO"/>
</dbReference>
<dbReference type="RefSeq" id="WP_097013751.1">
    <property type="nucleotide sequence ID" value="NZ_LT907975.1"/>
</dbReference>
<evidence type="ECO:0000313" key="2">
    <source>
        <dbReference type="EMBL" id="SOB59619.1"/>
    </source>
</evidence>
<dbReference type="CDD" id="cd00093">
    <property type="entry name" value="HTH_XRE"/>
    <property type="match status" value="1"/>
</dbReference>
<organism evidence="2 3">
    <name type="scientific">Pseudodesulfovibrio profundus</name>
    <dbReference type="NCBI Taxonomy" id="57320"/>
    <lineage>
        <taxon>Bacteria</taxon>
        <taxon>Pseudomonadati</taxon>
        <taxon>Thermodesulfobacteriota</taxon>
        <taxon>Desulfovibrionia</taxon>
        <taxon>Desulfovibrionales</taxon>
        <taxon>Desulfovibrionaceae</taxon>
    </lineage>
</organism>
<dbReference type="GO" id="GO:0003677">
    <property type="term" value="F:DNA binding"/>
    <property type="evidence" value="ECO:0007669"/>
    <property type="project" value="InterPro"/>
</dbReference>
<dbReference type="PROSITE" id="PS50943">
    <property type="entry name" value="HTH_CROC1"/>
    <property type="match status" value="1"/>
</dbReference>
<dbReference type="InterPro" id="IPR001387">
    <property type="entry name" value="Cro/C1-type_HTH"/>
</dbReference>
<gene>
    <name evidence="2" type="ORF">DPRO_2710</name>
</gene>
<protein>
    <submittedName>
        <fullName evidence="2">Helix-turn-helix domain protein</fullName>
    </submittedName>
</protein>
<dbReference type="EMBL" id="LT907975">
    <property type="protein sequence ID" value="SOB59619.1"/>
    <property type="molecule type" value="Genomic_DNA"/>
</dbReference>
<sequence length="106" mass="12281">MSKLFGDYIRSRRESLRESDPDYSIRKVAQRIGIHHSYLSKIERGEPASLSEKRMVALAEELGDDPELLMAMCGRVSEEVRRAVFDDPEWVKQKLDDIKIGRNDED</sequence>
<dbReference type="KEGG" id="pprf:DPRO_2710"/>
<dbReference type="AlphaFoldDB" id="A0A2C8FBS2"/>
<evidence type="ECO:0000259" key="1">
    <source>
        <dbReference type="PROSITE" id="PS50943"/>
    </source>
</evidence>
<dbReference type="SMART" id="SM00530">
    <property type="entry name" value="HTH_XRE"/>
    <property type="match status" value="1"/>
</dbReference>
<reference evidence="3" key="1">
    <citation type="submission" date="2017-09" db="EMBL/GenBank/DDBJ databases">
        <authorList>
            <person name="Regsiter A."/>
            <person name="William W."/>
        </authorList>
    </citation>
    <scope>NUCLEOTIDE SEQUENCE [LARGE SCALE GENOMIC DNA]</scope>
    <source>
        <strain evidence="3">500-1</strain>
    </source>
</reference>
<dbReference type="SUPFAM" id="SSF47413">
    <property type="entry name" value="lambda repressor-like DNA-binding domains"/>
    <property type="match status" value="1"/>
</dbReference>
<proteinExistence type="predicted"/>
<accession>A0A2C8FBS2</accession>
<evidence type="ECO:0000313" key="3">
    <source>
        <dbReference type="Proteomes" id="UP000219215"/>
    </source>
</evidence>